<dbReference type="Gene3D" id="2.40.160.10">
    <property type="entry name" value="Porin"/>
    <property type="match status" value="1"/>
</dbReference>
<sequence length="451" mass="49824">MHLRRPSCSHHRLHALGRRRVLCVGIVLSALPGVGMADGIFSDGHVDGSLRLYDYHRMYDSPNMPDASALASALLVNARSGEVQGFSAGVSLVYANALGTRNTPANRIDVTLMGRENSLDAISQAYVQYRASGWTLRAGDQYLDTPWLGMSDSRVLPAAYRALSARFDAGRDWSFVVARTFQWKSRTSDRFFSDNLYYPTHFDGDPVYGGNGALPPDAKAYSGTWLAGSTYRHGMFSGQTWLYDFLHFARMAYTDGTVTFPAVGIVHPFVSAQLVEGWTTGDNTLVETGTKILGVAGRRVRSEIPGIDAGAHVGHTRFDVSWNRVVRQSGDTVGSGTLISPFTASYATDPLYTTSMLRGLVEQGPGHAWKARITQMLLGDRLQVVTAYTQYRTLYRGNSHDVYLDLVYRFTGPLNGLQLRNRWERSVGGANNLNPGNRPFSYNRVMISYAF</sequence>
<evidence type="ECO:0000313" key="2">
    <source>
        <dbReference type="Proteomes" id="UP001056681"/>
    </source>
</evidence>
<protein>
    <recommendedName>
        <fullName evidence="3">Outer membrane OprD family porin</fullName>
    </recommendedName>
</protein>
<dbReference type="EMBL" id="CP063231">
    <property type="protein sequence ID" value="URL60161.1"/>
    <property type="molecule type" value="Genomic_DNA"/>
</dbReference>
<gene>
    <name evidence="1" type="ORF">IM816_08825</name>
</gene>
<organism evidence="1 2">
    <name type="scientific">Luteibacter flocculans</name>
    <dbReference type="NCBI Taxonomy" id="2780091"/>
    <lineage>
        <taxon>Bacteria</taxon>
        <taxon>Pseudomonadati</taxon>
        <taxon>Pseudomonadota</taxon>
        <taxon>Gammaproteobacteria</taxon>
        <taxon>Lysobacterales</taxon>
        <taxon>Rhodanobacteraceae</taxon>
        <taxon>Luteibacter</taxon>
    </lineage>
</organism>
<keyword evidence="2" id="KW-1185">Reference proteome</keyword>
<name>A0ABY4T5I4_9GAMM</name>
<accession>A0ABY4T5I4</accession>
<evidence type="ECO:0000313" key="1">
    <source>
        <dbReference type="EMBL" id="URL60161.1"/>
    </source>
</evidence>
<dbReference type="Proteomes" id="UP001056681">
    <property type="component" value="Chromosome"/>
</dbReference>
<evidence type="ECO:0008006" key="3">
    <source>
        <dbReference type="Google" id="ProtNLM"/>
    </source>
</evidence>
<dbReference type="InterPro" id="IPR023614">
    <property type="entry name" value="Porin_dom_sf"/>
</dbReference>
<proteinExistence type="predicted"/>
<dbReference type="RefSeq" id="WP_250340613.1">
    <property type="nucleotide sequence ID" value="NZ_CP063231.1"/>
</dbReference>
<reference evidence="1" key="1">
    <citation type="submission" date="2020-10" db="EMBL/GenBank/DDBJ databases">
        <title>Whole-genome sequence of Luteibacter sp. EIF3.</title>
        <authorList>
            <person name="Friedrich I."/>
            <person name="Hertel R."/>
            <person name="Daniel R."/>
        </authorList>
    </citation>
    <scope>NUCLEOTIDE SEQUENCE</scope>
    <source>
        <strain evidence="1">EIF3</strain>
    </source>
</reference>